<dbReference type="OMA" id="EMVEDCE"/>
<dbReference type="GO" id="GO:0005886">
    <property type="term" value="C:plasma membrane"/>
    <property type="evidence" value="ECO:0000318"/>
    <property type="project" value="GO_Central"/>
</dbReference>
<dbReference type="SUPFAM" id="SSF103481">
    <property type="entry name" value="Multidrug resistance efflux transporter EmrE"/>
    <property type="match status" value="2"/>
</dbReference>
<protein>
    <recommendedName>
        <fullName evidence="6">WAT1-related protein</fullName>
    </recommendedName>
</protein>
<evidence type="ECO:0000256" key="1">
    <source>
        <dbReference type="ARBA" id="ARBA00004141"/>
    </source>
</evidence>
<feature type="transmembrane region" description="Helical" evidence="6">
    <location>
        <begin position="40"/>
        <end position="61"/>
    </location>
</feature>
<evidence type="ECO:0000256" key="5">
    <source>
        <dbReference type="ARBA" id="ARBA00023136"/>
    </source>
</evidence>
<dbReference type="OrthoDB" id="1728340at2759"/>
<comment type="caution">
    <text evidence="8">The sequence shown here is derived from an EMBL/GenBank/DDBJ whole genome shotgun (WGS) entry which is preliminary data.</text>
</comment>
<dbReference type="InterPro" id="IPR030184">
    <property type="entry name" value="WAT1-related"/>
</dbReference>
<dbReference type="Gramene" id="Manes.15G179000.1.v8.1">
    <property type="protein sequence ID" value="Manes.15G179000.1.v8.1.CDS"/>
    <property type="gene ID" value="Manes.15G179000.v8.1"/>
</dbReference>
<feature type="transmembrane region" description="Helical" evidence="6">
    <location>
        <begin position="181"/>
        <end position="201"/>
    </location>
</feature>
<reference evidence="9" key="1">
    <citation type="journal article" date="2016" name="Nat. Biotechnol.">
        <title>Sequencing wild and cultivated cassava and related species reveals extensive interspecific hybridization and genetic diversity.</title>
        <authorList>
            <person name="Bredeson J.V."/>
            <person name="Lyons J.B."/>
            <person name="Prochnik S.E."/>
            <person name="Wu G.A."/>
            <person name="Ha C.M."/>
            <person name="Edsinger-Gonzales E."/>
            <person name="Grimwood J."/>
            <person name="Schmutz J."/>
            <person name="Rabbi I.Y."/>
            <person name="Egesi C."/>
            <person name="Nauluvula P."/>
            <person name="Lebot V."/>
            <person name="Ndunguru J."/>
            <person name="Mkamilo G."/>
            <person name="Bart R.S."/>
            <person name="Setter T.L."/>
            <person name="Gleadow R.M."/>
            <person name="Kulakow P."/>
            <person name="Ferguson M.E."/>
            <person name="Rounsley S."/>
            <person name="Rokhsar D.S."/>
        </authorList>
    </citation>
    <scope>NUCLEOTIDE SEQUENCE [LARGE SCALE GENOMIC DNA]</scope>
    <source>
        <strain evidence="9">cv. AM560-2</strain>
    </source>
</reference>
<feature type="domain" description="EamA" evidence="7">
    <location>
        <begin position="198"/>
        <end position="321"/>
    </location>
</feature>
<dbReference type="GO" id="GO:0022857">
    <property type="term" value="F:transmembrane transporter activity"/>
    <property type="evidence" value="ECO:0007669"/>
    <property type="project" value="InterPro"/>
</dbReference>
<dbReference type="InterPro" id="IPR037185">
    <property type="entry name" value="EmrE-like"/>
</dbReference>
<evidence type="ECO:0000256" key="4">
    <source>
        <dbReference type="ARBA" id="ARBA00022989"/>
    </source>
</evidence>
<organism evidence="8 9">
    <name type="scientific">Manihot esculenta</name>
    <name type="common">Cassava</name>
    <name type="synonym">Jatropha manihot</name>
    <dbReference type="NCBI Taxonomy" id="3983"/>
    <lineage>
        <taxon>Eukaryota</taxon>
        <taxon>Viridiplantae</taxon>
        <taxon>Streptophyta</taxon>
        <taxon>Embryophyta</taxon>
        <taxon>Tracheophyta</taxon>
        <taxon>Spermatophyta</taxon>
        <taxon>Magnoliopsida</taxon>
        <taxon>eudicotyledons</taxon>
        <taxon>Gunneridae</taxon>
        <taxon>Pentapetalae</taxon>
        <taxon>rosids</taxon>
        <taxon>fabids</taxon>
        <taxon>Malpighiales</taxon>
        <taxon>Euphorbiaceae</taxon>
        <taxon>Crotonoideae</taxon>
        <taxon>Manihoteae</taxon>
        <taxon>Manihot</taxon>
    </lineage>
</organism>
<dbReference type="Pfam" id="PF00892">
    <property type="entry name" value="EamA"/>
    <property type="match status" value="2"/>
</dbReference>
<feature type="transmembrane region" description="Helical" evidence="6">
    <location>
        <begin position="278"/>
        <end position="298"/>
    </location>
</feature>
<feature type="transmembrane region" description="Helical" evidence="6">
    <location>
        <begin position="213"/>
        <end position="234"/>
    </location>
</feature>
<feature type="transmembrane region" description="Helical" evidence="6">
    <location>
        <begin position="137"/>
        <end position="155"/>
    </location>
</feature>
<dbReference type="STRING" id="3983.A0A2C9UH98"/>
<dbReference type="Proteomes" id="UP000091857">
    <property type="component" value="Chromosome 15"/>
</dbReference>
<dbReference type="AlphaFoldDB" id="A0A2C9UH98"/>
<dbReference type="EMBL" id="CM004401">
    <property type="protein sequence ID" value="OAY29885.1"/>
    <property type="molecule type" value="Genomic_DNA"/>
</dbReference>
<evidence type="ECO:0000256" key="3">
    <source>
        <dbReference type="ARBA" id="ARBA00022692"/>
    </source>
</evidence>
<evidence type="ECO:0000313" key="8">
    <source>
        <dbReference type="EMBL" id="OAY29885.1"/>
    </source>
</evidence>
<keyword evidence="3 6" id="KW-0812">Transmembrane</keyword>
<feature type="domain" description="EamA" evidence="7">
    <location>
        <begin position="24"/>
        <end position="153"/>
    </location>
</feature>
<dbReference type="InterPro" id="IPR000620">
    <property type="entry name" value="EamA_dom"/>
</dbReference>
<keyword evidence="5 6" id="KW-0472">Membrane</keyword>
<proteinExistence type="inferred from homology"/>
<name>A0A2C9UH98_MANES</name>
<evidence type="ECO:0000256" key="2">
    <source>
        <dbReference type="ARBA" id="ARBA00007635"/>
    </source>
</evidence>
<evidence type="ECO:0000256" key="6">
    <source>
        <dbReference type="RuleBase" id="RU363077"/>
    </source>
</evidence>
<evidence type="ECO:0000259" key="7">
    <source>
        <dbReference type="Pfam" id="PF00892"/>
    </source>
</evidence>
<evidence type="ECO:0000313" key="9">
    <source>
        <dbReference type="Proteomes" id="UP000091857"/>
    </source>
</evidence>
<keyword evidence="9" id="KW-1185">Reference proteome</keyword>
<accession>A0A2C9UH98</accession>
<gene>
    <name evidence="8" type="ORF">MANES_15G179000v8</name>
</gene>
<feature type="transmembrane region" description="Helical" evidence="6">
    <location>
        <begin position="104"/>
        <end position="125"/>
    </location>
</feature>
<sequence length="357" mass="38751">MVGRYCCRDVLPFTSLVAMECVNVGLNTLYKAATLKGMNYHVFVVYAYGVAAFVLLPAPFISCRSRVLPPLSFSILCKIGLLGLIGCSSQIMGFTGINYSSPTLSSAISNLTPAFTFILAIIFRMERIALKGRSSQAKVLGTIVSIAGAFIVTLYKGPPIIIASSQSISLHQSLKSSHPNWILGGIFLTAEYILVPMWYIVQTQIMKEYPAEFTVVFFYNLFVSIIAAIFTLVVEGASSAWIIHRNIALASILCSGLFGSCLNNTVHTWALHLKGPVFVAMFKPLSIAIAVAMGAMFLGDALHLGSLIGAMIISIGFYTVMWGKSKEELSEDYGSSNLESPSAHKVPLLQNYKEELA</sequence>
<keyword evidence="4 6" id="KW-1133">Transmembrane helix</keyword>
<comment type="subcellular location">
    <subcellularLocation>
        <location evidence="1 6">Membrane</location>
        <topology evidence="1 6">Multi-pass membrane protein</topology>
    </subcellularLocation>
</comment>
<dbReference type="PANTHER" id="PTHR31218">
    <property type="entry name" value="WAT1-RELATED PROTEIN"/>
    <property type="match status" value="1"/>
</dbReference>
<comment type="similarity">
    <text evidence="2 6">Belongs to the drug/metabolite transporter (DMT) superfamily. Plant drug/metabolite exporter (P-DME) (TC 2.A.7.4) family.</text>
</comment>
<feature type="transmembrane region" description="Helical" evidence="6">
    <location>
        <begin position="246"/>
        <end position="266"/>
    </location>
</feature>
<feature type="transmembrane region" description="Helical" evidence="6">
    <location>
        <begin position="304"/>
        <end position="323"/>
    </location>
</feature>